<proteinExistence type="predicted"/>
<accession>A0A1H0WNE5</accession>
<dbReference type="AlphaFoldDB" id="A0A1H0WNE5"/>
<dbReference type="Proteomes" id="UP000199651">
    <property type="component" value="Unassembled WGS sequence"/>
</dbReference>
<dbReference type="EMBL" id="FNJB01000026">
    <property type="protein sequence ID" value="SDP92158.1"/>
    <property type="molecule type" value="Genomic_DNA"/>
</dbReference>
<organism evidence="1 2">
    <name type="scientific">Actinokineospora alba</name>
    <dbReference type="NCBI Taxonomy" id="504798"/>
    <lineage>
        <taxon>Bacteria</taxon>
        <taxon>Bacillati</taxon>
        <taxon>Actinomycetota</taxon>
        <taxon>Actinomycetes</taxon>
        <taxon>Pseudonocardiales</taxon>
        <taxon>Pseudonocardiaceae</taxon>
        <taxon>Actinokineospora</taxon>
    </lineage>
</organism>
<evidence type="ECO:0000313" key="2">
    <source>
        <dbReference type="Proteomes" id="UP000199651"/>
    </source>
</evidence>
<reference evidence="2" key="1">
    <citation type="submission" date="2016-10" db="EMBL/GenBank/DDBJ databases">
        <authorList>
            <person name="Varghese N."/>
            <person name="Submissions S."/>
        </authorList>
    </citation>
    <scope>NUCLEOTIDE SEQUENCE [LARGE SCALE GENOMIC DNA]</scope>
    <source>
        <strain evidence="2">IBRC-M 10655</strain>
    </source>
</reference>
<name>A0A1H0WNE5_9PSEU</name>
<sequence>MGSSFRSIVMRMDDDALHHVRSDIEEWLTRNGIRQLTTNINYVGAQEALTTSAGQARNTGQIAPALPARMTARAEISAIEATGTTVRLKGEFVYRKFPHNGERSQHSVRRNIAIH</sequence>
<protein>
    <submittedName>
        <fullName evidence="1">Uncharacterized protein</fullName>
    </submittedName>
</protein>
<gene>
    <name evidence="1" type="ORF">SAMN05192558_1264</name>
</gene>
<evidence type="ECO:0000313" key="1">
    <source>
        <dbReference type="EMBL" id="SDP92158.1"/>
    </source>
</evidence>
<keyword evidence="2" id="KW-1185">Reference proteome</keyword>